<keyword evidence="3" id="KW-1185">Reference proteome</keyword>
<evidence type="ECO:0000259" key="1">
    <source>
        <dbReference type="Pfam" id="PF08329"/>
    </source>
</evidence>
<dbReference type="InterPro" id="IPR014756">
    <property type="entry name" value="Ig_E-set"/>
</dbReference>
<dbReference type="Proteomes" id="UP000504844">
    <property type="component" value="Chromosome"/>
</dbReference>
<dbReference type="InterPro" id="IPR013540">
    <property type="entry name" value="ChitinaseA_N"/>
</dbReference>
<dbReference type="KEGG" id="dee:HQN60_12790"/>
<dbReference type="SUPFAM" id="SSF81296">
    <property type="entry name" value="E set domains"/>
    <property type="match status" value="1"/>
</dbReference>
<dbReference type="GO" id="GO:0006032">
    <property type="term" value="P:chitin catabolic process"/>
    <property type="evidence" value="ECO:0007669"/>
    <property type="project" value="InterPro"/>
</dbReference>
<name>A0A6M8SQC9_9NEIS</name>
<dbReference type="GO" id="GO:0004568">
    <property type="term" value="F:chitinase activity"/>
    <property type="evidence" value="ECO:0007669"/>
    <property type="project" value="InterPro"/>
</dbReference>
<accession>A0A6M8SQC9</accession>
<organism evidence="2 3">
    <name type="scientific">Deefgea piscis</name>
    <dbReference type="NCBI Taxonomy" id="2739061"/>
    <lineage>
        <taxon>Bacteria</taxon>
        <taxon>Pseudomonadati</taxon>
        <taxon>Pseudomonadota</taxon>
        <taxon>Betaproteobacteria</taxon>
        <taxon>Neisseriales</taxon>
        <taxon>Chitinibacteraceae</taxon>
        <taxon>Deefgea</taxon>
    </lineage>
</organism>
<dbReference type="RefSeq" id="WP_173534015.1">
    <property type="nucleotide sequence ID" value="NZ_CP054143.1"/>
</dbReference>
<protein>
    <recommendedName>
        <fullName evidence="1">Chitinase A N-terminal domain-containing protein</fullName>
    </recommendedName>
</protein>
<feature type="domain" description="Chitinase A N-terminal" evidence="1">
    <location>
        <begin position="251"/>
        <end position="323"/>
    </location>
</feature>
<evidence type="ECO:0000313" key="2">
    <source>
        <dbReference type="EMBL" id="QKJ67513.1"/>
    </source>
</evidence>
<dbReference type="Pfam" id="PF08329">
    <property type="entry name" value="ChitinaseA_N"/>
    <property type="match status" value="1"/>
</dbReference>
<dbReference type="Gene3D" id="2.60.40.10">
    <property type="entry name" value="Immunoglobulins"/>
    <property type="match status" value="1"/>
</dbReference>
<dbReference type="EMBL" id="CP054143">
    <property type="protein sequence ID" value="QKJ67513.1"/>
    <property type="molecule type" value="Genomic_DNA"/>
</dbReference>
<dbReference type="AlphaFoldDB" id="A0A6M8SQC9"/>
<dbReference type="InterPro" id="IPR013783">
    <property type="entry name" value="Ig-like_fold"/>
</dbReference>
<reference evidence="2 3" key="1">
    <citation type="submission" date="2020-05" db="EMBL/GenBank/DDBJ databases">
        <title>Complete genome sequence of Deefgea sp. D17.</title>
        <authorList>
            <person name="Bae J.-W."/>
            <person name="Han J.E."/>
        </authorList>
    </citation>
    <scope>NUCLEOTIDE SEQUENCE [LARGE SCALE GENOMIC DNA]</scope>
    <source>
        <strain evidence="2 3">D17</strain>
    </source>
</reference>
<evidence type="ECO:0000313" key="3">
    <source>
        <dbReference type="Proteomes" id="UP000504844"/>
    </source>
</evidence>
<gene>
    <name evidence="2" type="ORF">HQN60_12790</name>
</gene>
<proteinExistence type="predicted"/>
<sequence>MKRRGRLASWLFTAVSRWLGASGLVLATLGVMPAAQASFLLPSAEAASRMQLACQPTMILGLMSCESLPEPAPIRGNATEIIPAEFVAPSNEIATMGAQVDETPQAPFLDLVPRRVKAGRFSLSWQNGMGQVGQWWEVWDNQQLRYRGKDFIQRPLPTLSASATDTASSTTQTQSEVVLNDVQGGVFTIEKIEPGEHQWEVRLCNGSQAAPKCSAAYAQTWVELAEQSTESQHVPGQPELAWFPAVVTDGKIMLQWHLYWGKTGDQWQVLNAGKVIYRSSQFTEHTENSQAGSVQLPLVDGVYSLAVRLCQESRCSESRAQTVEAMLGPALAPTPPEVNVYTDSDAELGSGLVAGQVLVSWQTAAASVAPETWRLLDENSRQVIVSQKIKRACQAGVWCGSWQGVPPTRPAHWRVQLCRAQQCVESQRLVVP</sequence>